<keyword evidence="1" id="KW-0805">Transcription regulation</keyword>
<evidence type="ECO:0000259" key="5">
    <source>
        <dbReference type="PROSITE" id="PS50043"/>
    </source>
</evidence>
<dbReference type="Gene3D" id="1.10.10.10">
    <property type="entry name" value="Winged helix-like DNA-binding domain superfamily/Winged helix DNA-binding domain"/>
    <property type="match status" value="1"/>
</dbReference>
<sequence length="205" mass="21769">MPVIRVLLAGENKLLQEAVFQLLAAHQDMHVLGAVAGEAEMLRRAAELRPHVILLEPWPPPLAAVRVIRAPRARVPRAALLVLATRGVNRGHLLAAGAHRCLPAGAGQAALLSAVRELSPEPEPLSHQGVTLSPRQQEVLALAAEALSNKQIARSLDISIGTVKRHLHVVFRKLGAVSRLDAVSKAASVGLLPRHVPSALGGVRN</sequence>
<comment type="caution">
    <text evidence="4">Lacks conserved residue(s) required for the propagation of feature annotation.</text>
</comment>
<evidence type="ECO:0000313" key="7">
    <source>
        <dbReference type="EMBL" id="MDT0444591.1"/>
    </source>
</evidence>
<reference evidence="8" key="1">
    <citation type="submission" date="2023-07" db="EMBL/GenBank/DDBJ databases">
        <title>30 novel species of actinomycetes from the DSMZ collection.</title>
        <authorList>
            <person name="Nouioui I."/>
        </authorList>
    </citation>
    <scope>NUCLEOTIDE SEQUENCE [LARGE SCALE GENOMIC DNA]</scope>
    <source>
        <strain evidence="8">DSM 41886</strain>
    </source>
</reference>
<accession>A0ABU2S6J4</accession>
<dbReference type="InterPro" id="IPR001789">
    <property type="entry name" value="Sig_transdc_resp-reg_receiver"/>
</dbReference>
<dbReference type="SUPFAM" id="SSF46894">
    <property type="entry name" value="C-terminal effector domain of the bipartite response regulators"/>
    <property type="match status" value="1"/>
</dbReference>
<dbReference type="PANTHER" id="PTHR44688:SF16">
    <property type="entry name" value="DNA-BINDING TRANSCRIPTIONAL ACTIVATOR DEVR_DOSR"/>
    <property type="match status" value="1"/>
</dbReference>
<comment type="caution">
    <text evidence="7">The sequence shown here is derived from an EMBL/GenBank/DDBJ whole genome shotgun (WGS) entry which is preliminary data.</text>
</comment>
<keyword evidence="3" id="KW-0804">Transcription</keyword>
<protein>
    <submittedName>
        <fullName evidence="7">Response regulator transcription factor</fullName>
    </submittedName>
</protein>
<feature type="domain" description="HTH luxR-type" evidence="5">
    <location>
        <begin position="125"/>
        <end position="190"/>
    </location>
</feature>
<dbReference type="PROSITE" id="PS50110">
    <property type="entry name" value="RESPONSE_REGULATORY"/>
    <property type="match status" value="1"/>
</dbReference>
<dbReference type="Proteomes" id="UP001183615">
    <property type="component" value="Unassembled WGS sequence"/>
</dbReference>
<dbReference type="Gene3D" id="3.40.50.2300">
    <property type="match status" value="1"/>
</dbReference>
<dbReference type="InterPro" id="IPR016032">
    <property type="entry name" value="Sig_transdc_resp-reg_C-effctor"/>
</dbReference>
<dbReference type="PROSITE" id="PS50043">
    <property type="entry name" value="HTH_LUXR_2"/>
    <property type="match status" value="1"/>
</dbReference>
<dbReference type="SUPFAM" id="SSF52172">
    <property type="entry name" value="CheY-like"/>
    <property type="match status" value="1"/>
</dbReference>
<evidence type="ECO:0000256" key="3">
    <source>
        <dbReference type="ARBA" id="ARBA00023163"/>
    </source>
</evidence>
<evidence type="ECO:0000256" key="1">
    <source>
        <dbReference type="ARBA" id="ARBA00023015"/>
    </source>
</evidence>
<dbReference type="InterPro" id="IPR036388">
    <property type="entry name" value="WH-like_DNA-bd_sf"/>
</dbReference>
<dbReference type="InterPro" id="IPR011006">
    <property type="entry name" value="CheY-like_superfamily"/>
</dbReference>
<organism evidence="7 8">
    <name type="scientific">Streptomyces johnsoniae</name>
    <dbReference type="NCBI Taxonomy" id="3075532"/>
    <lineage>
        <taxon>Bacteria</taxon>
        <taxon>Bacillati</taxon>
        <taxon>Actinomycetota</taxon>
        <taxon>Actinomycetes</taxon>
        <taxon>Kitasatosporales</taxon>
        <taxon>Streptomycetaceae</taxon>
        <taxon>Streptomyces</taxon>
    </lineage>
</organism>
<proteinExistence type="predicted"/>
<keyword evidence="8" id="KW-1185">Reference proteome</keyword>
<dbReference type="Pfam" id="PF00196">
    <property type="entry name" value="GerE"/>
    <property type="match status" value="1"/>
</dbReference>
<keyword evidence="2" id="KW-0238">DNA-binding</keyword>
<dbReference type="SMART" id="SM00421">
    <property type="entry name" value="HTH_LUXR"/>
    <property type="match status" value="1"/>
</dbReference>
<gene>
    <name evidence="7" type="ORF">RM779_18590</name>
</gene>
<dbReference type="PANTHER" id="PTHR44688">
    <property type="entry name" value="DNA-BINDING TRANSCRIPTIONAL ACTIVATOR DEVR_DOSR"/>
    <property type="match status" value="1"/>
</dbReference>
<dbReference type="InterPro" id="IPR000792">
    <property type="entry name" value="Tscrpt_reg_LuxR_C"/>
</dbReference>
<dbReference type="PRINTS" id="PR00038">
    <property type="entry name" value="HTHLUXR"/>
</dbReference>
<dbReference type="CDD" id="cd06170">
    <property type="entry name" value="LuxR_C_like"/>
    <property type="match status" value="1"/>
</dbReference>
<evidence type="ECO:0000313" key="8">
    <source>
        <dbReference type="Proteomes" id="UP001183615"/>
    </source>
</evidence>
<dbReference type="RefSeq" id="WP_311618852.1">
    <property type="nucleotide sequence ID" value="NZ_JAVREV010000010.1"/>
</dbReference>
<evidence type="ECO:0000256" key="2">
    <source>
        <dbReference type="ARBA" id="ARBA00023125"/>
    </source>
</evidence>
<feature type="domain" description="Response regulatory" evidence="6">
    <location>
        <begin position="5"/>
        <end position="119"/>
    </location>
</feature>
<name>A0ABU2S6J4_9ACTN</name>
<evidence type="ECO:0000259" key="6">
    <source>
        <dbReference type="PROSITE" id="PS50110"/>
    </source>
</evidence>
<dbReference type="EMBL" id="JAVREV010000010">
    <property type="protein sequence ID" value="MDT0444591.1"/>
    <property type="molecule type" value="Genomic_DNA"/>
</dbReference>
<evidence type="ECO:0000256" key="4">
    <source>
        <dbReference type="PROSITE-ProRule" id="PRU00169"/>
    </source>
</evidence>